<dbReference type="EMBL" id="JAGTTN010000009">
    <property type="protein sequence ID" value="MCC2034078.1"/>
    <property type="molecule type" value="Genomic_DNA"/>
</dbReference>
<dbReference type="AlphaFoldDB" id="A0A9X1S5C3"/>
<dbReference type="GO" id="GO:0016627">
    <property type="term" value="F:oxidoreductase activity, acting on the CH-CH group of donors"/>
    <property type="evidence" value="ECO:0007669"/>
    <property type="project" value="InterPro"/>
</dbReference>
<comment type="caution">
    <text evidence="1">The sequence shown here is derived from an EMBL/GenBank/DDBJ whole genome shotgun (WGS) entry which is preliminary data.</text>
</comment>
<gene>
    <name evidence="1" type="ORF">KEC57_17965</name>
</gene>
<evidence type="ECO:0000313" key="1">
    <source>
        <dbReference type="EMBL" id="MCC2034078.1"/>
    </source>
</evidence>
<dbReference type="InterPro" id="IPR036250">
    <property type="entry name" value="AcylCo_DH-like_C"/>
</dbReference>
<proteinExistence type="predicted"/>
<accession>A0A9X1S5C3</accession>
<protein>
    <recommendedName>
        <fullName evidence="3">Acyl-CoA dehydrogenase</fullName>
    </recommendedName>
</protein>
<sequence>MVDGAAMITASTPTANISTLAPALELALGNPAAGGMLRFDDIVADEDRSRVTRSLRSTLFDDAGLGSALVSPTSGGVRPTAWELMGELRALFRRDPSVGAELAALPLLATAGIWTHPAARIVAPTVLAGGPLAVGLGLAQVAGIGDSVDGVVDLMSIPAGARHALVRTTGPDPHMVVVEIDEHAGFAETGRRRTTGLRSVRFASVELRRAPVRASWAPDAAADEEARALVAGLWVATVDTAIRIAVPYAQGRGLYSGTVWDLPHARSLIADARTDLLIADAIVLAALDGSTATAALELVPRLLGDAMRSLTVLFGSTFYARVEPFAVFETLVRDVASMSLLQIRSDRVPSPPIDIPETSGAVTRGLVLAAANEVAAGPVADRLAALAGRGARHPSDEKVWQALSAVTGLWAGGREPLATSLWLNAALTRLEMRLSRRRAALSDETIEAAIADVEHCVDHRRALTFDRVEVFPPSTFLDNEGARS</sequence>
<keyword evidence="2" id="KW-1185">Reference proteome</keyword>
<dbReference type="Proteomes" id="UP001139354">
    <property type="component" value="Unassembled WGS sequence"/>
</dbReference>
<dbReference type="RefSeq" id="WP_229386079.1">
    <property type="nucleotide sequence ID" value="NZ_JAGTTN010000009.1"/>
</dbReference>
<organism evidence="1 2">
    <name type="scientific">Microbacterium allomyrinae</name>
    <dbReference type="NCBI Taxonomy" id="2830666"/>
    <lineage>
        <taxon>Bacteria</taxon>
        <taxon>Bacillati</taxon>
        <taxon>Actinomycetota</taxon>
        <taxon>Actinomycetes</taxon>
        <taxon>Micrococcales</taxon>
        <taxon>Microbacteriaceae</taxon>
        <taxon>Microbacterium</taxon>
    </lineage>
</organism>
<evidence type="ECO:0008006" key="3">
    <source>
        <dbReference type="Google" id="ProtNLM"/>
    </source>
</evidence>
<evidence type="ECO:0000313" key="2">
    <source>
        <dbReference type="Proteomes" id="UP001139354"/>
    </source>
</evidence>
<dbReference type="SUPFAM" id="SSF47203">
    <property type="entry name" value="Acyl-CoA dehydrogenase C-terminal domain-like"/>
    <property type="match status" value="1"/>
</dbReference>
<name>A0A9X1S5C3_9MICO</name>
<reference evidence="1" key="1">
    <citation type="submission" date="2021-04" db="EMBL/GenBank/DDBJ databases">
        <title>Microbacterium tenobrionis sp. nov. and Microbacterium allomyrinae sp. nov., isolated from larvae of Tenobrio molitor and Allomyrina dichotoma, respectively.</title>
        <authorList>
            <person name="Lee S.D."/>
        </authorList>
    </citation>
    <scope>NUCLEOTIDE SEQUENCE</scope>
    <source>
        <strain evidence="1">BWT-G7</strain>
    </source>
</reference>